<dbReference type="PANTHER" id="PTHR46374">
    <property type="entry name" value="PROTEIN CBG07384"/>
    <property type="match status" value="1"/>
</dbReference>
<evidence type="ECO:0000256" key="4">
    <source>
        <dbReference type="ARBA" id="ARBA00024750"/>
    </source>
</evidence>
<dbReference type="PANTHER" id="PTHR46374:SF1">
    <property type="entry name" value="START DOMAIN-CONTAINING PROTEIN"/>
    <property type="match status" value="1"/>
</dbReference>
<keyword evidence="8" id="KW-1185">Reference proteome</keyword>
<dbReference type="VEuPathDB" id="VectorBase:BGLAX_047380"/>
<comment type="function">
    <text evidence="4">May be involved in the intracellular transport of sterols or other lipids. May bind cholesterol or other sterols.</text>
</comment>
<reference evidence="6" key="1">
    <citation type="submission" date="2020-05" db="UniProtKB">
        <authorList>
            <consortium name="EnsemblMetazoa"/>
        </authorList>
    </citation>
    <scope>IDENTIFICATION</scope>
    <source>
        <strain evidence="6">BB02</strain>
    </source>
</reference>
<name>A0A2C9LLJ5_BIOGL</name>
<dbReference type="AlphaFoldDB" id="A0A2C9LLJ5"/>
<protein>
    <submittedName>
        <fullName evidence="9">StAR-related lipid transfer protein 5-like</fullName>
    </submittedName>
</protein>
<dbReference type="Pfam" id="PF01852">
    <property type="entry name" value="START"/>
    <property type="match status" value="1"/>
</dbReference>
<dbReference type="VEuPathDB" id="VectorBase:BGLB032398"/>
<dbReference type="GO" id="GO:0008289">
    <property type="term" value="F:lipid binding"/>
    <property type="evidence" value="ECO:0007669"/>
    <property type="project" value="UniProtKB-KW"/>
</dbReference>
<dbReference type="Gene3D" id="3.30.530.20">
    <property type="match status" value="1"/>
</dbReference>
<dbReference type="Proteomes" id="UP001165740">
    <property type="component" value="Chromosome 1"/>
</dbReference>
<dbReference type="InterPro" id="IPR002913">
    <property type="entry name" value="START_lipid-bd_dom"/>
</dbReference>
<dbReference type="KEGG" id="bgt:106053343"/>
<proteinExistence type="predicted"/>
<keyword evidence="3" id="KW-0446">Lipid-binding</keyword>
<dbReference type="OrthoDB" id="196858at2759"/>
<keyword evidence="2" id="KW-0445">Lipid transport</keyword>
<dbReference type="OMA" id="KFVRGWN"/>
<dbReference type="PRINTS" id="PR00978">
    <property type="entry name" value="STARPROTEIN"/>
</dbReference>
<organism evidence="6 7">
    <name type="scientific">Biomphalaria glabrata</name>
    <name type="common">Bloodfluke planorb</name>
    <name type="synonym">Freshwater snail</name>
    <dbReference type="NCBI Taxonomy" id="6526"/>
    <lineage>
        <taxon>Eukaryota</taxon>
        <taxon>Metazoa</taxon>
        <taxon>Spiralia</taxon>
        <taxon>Lophotrochozoa</taxon>
        <taxon>Mollusca</taxon>
        <taxon>Gastropoda</taxon>
        <taxon>Heterobranchia</taxon>
        <taxon>Euthyneura</taxon>
        <taxon>Panpulmonata</taxon>
        <taxon>Hygrophila</taxon>
        <taxon>Lymnaeoidea</taxon>
        <taxon>Planorbidae</taxon>
        <taxon>Biomphalaria</taxon>
    </lineage>
</organism>
<evidence type="ECO:0000313" key="6">
    <source>
        <dbReference type="EnsemblMetazoa" id="BGLB032398-PA"/>
    </source>
</evidence>
<dbReference type="InterPro" id="IPR000799">
    <property type="entry name" value="StAR-like"/>
</dbReference>
<dbReference type="STRING" id="6526.A0A2C9LLJ5"/>
<dbReference type="PROSITE" id="PS50848">
    <property type="entry name" value="START"/>
    <property type="match status" value="1"/>
</dbReference>
<evidence type="ECO:0000256" key="1">
    <source>
        <dbReference type="ARBA" id="ARBA00022448"/>
    </source>
</evidence>
<dbReference type="GO" id="GO:0006869">
    <property type="term" value="P:lipid transport"/>
    <property type="evidence" value="ECO:0007669"/>
    <property type="project" value="UniProtKB-KW"/>
</dbReference>
<sequence>MPSLEELIDQAHKTADLLKEYQKDSVGWHTAKKHKDIIVEYKHSKCHGFEHGYLYRGQAEYNCSKEILFKYLDPLHDPCLRTKWDKDIRKIVLLKQVNPEITIIRSLTNSAAMGLISPRDFIDIILTLKSDDCISTNGRSIEYEECPHDKDYVRGWNYPCGMMCISIPEKPGCTKLMTFIQPDIKGSIPKTLVDSALPASMVGFFHNLHTILKKDGHIK</sequence>
<dbReference type="GeneID" id="106053343"/>
<evidence type="ECO:0000256" key="2">
    <source>
        <dbReference type="ARBA" id="ARBA00023055"/>
    </source>
</evidence>
<dbReference type="Proteomes" id="UP000076420">
    <property type="component" value="Unassembled WGS sequence"/>
</dbReference>
<evidence type="ECO:0000256" key="3">
    <source>
        <dbReference type="ARBA" id="ARBA00023121"/>
    </source>
</evidence>
<evidence type="ECO:0000313" key="9">
    <source>
        <dbReference type="RefSeq" id="XP_013064340.1"/>
    </source>
</evidence>
<dbReference type="InterPro" id="IPR023393">
    <property type="entry name" value="START-like_dom_sf"/>
</dbReference>
<dbReference type="InterPro" id="IPR043556">
    <property type="entry name" value="StARD5/6"/>
</dbReference>
<accession>A0A2C9LLJ5</accession>
<feature type="domain" description="START" evidence="5">
    <location>
        <begin position="16"/>
        <end position="217"/>
    </location>
</feature>
<evidence type="ECO:0000259" key="5">
    <source>
        <dbReference type="PROSITE" id="PS50848"/>
    </source>
</evidence>
<evidence type="ECO:0000313" key="8">
    <source>
        <dbReference type="Proteomes" id="UP001165740"/>
    </source>
</evidence>
<keyword evidence="1" id="KW-0813">Transport</keyword>
<dbReference type="SUPFAM" id="SSF55961">
    <property type="entry name" value="Bet v1-like"/>
    <property type="match status" value="1"/>
</dbReference>
<reference evidence="9" key="2">
    <citation type="submission" date="2025-04" db="UniProtKB">
        <authorList>
            <consortium name="RefSeq"/>
        </authorList>
    </citation>
    <scope>IDENTIFICATION</scope>
</reference>
<evidence type="ECO:0000313" key="7">
    <source>
        <dbReference type="Proteomes" id="UP000076420"/>
    </source>
</evidence>
<gene>
    <name evidence="6" type="primary">106053343</name>
    <name evidence="9" type="synonym">LOC106053343</name>
</gene>
<dbReference type="RefSeq" id="XP_013064340.1">
    <property type="nucleotide sequence ID" value="XM_013208886.2"/>
</dbReference>
<dbReference type="EnsemblMetazoa" id="BGLB032398-RA">
    <property type="protein sequence ID" value="BGLB032398-PA"/>
    <property type="gene ID" value="BGLB032398"/>
</dbReference>